<reference evidence="1 2" key="1">
    <citation type="submission" date="2013-01" db="EMBL/GenBank/DDBJ databases">
        <title>Whole genome shotgun sequence of Gordonia soli NBRC 108243.</title>
        <authorList>
            <person name="Isaki-Nakamura S."/>
            <person name="Hosoyama A."/>
            <person name="Tsuchikane K."/>
            <person name="Ando Y."/>
            <person name="Baba S."/>
            <person name="Ohji S."/>
            <person name="Hamada M."/>
            <person name="Tamura T."/>
            <person name="Yamazoe A."/>
            <person name="Yamazaki S."/>
            <person name="Fujita N."/>
        </authorList>
    </citation>
    <scope>NUCLEOTIDE SEQUENCE [LARGE SCALE GENOMIC DNA]</scope>
    <source>
        <strain evidence="1 2">NBRC 108243</strain>
    </source>
</reference>
<dbReference type="Pfam" id="PF03583">
    <property type="entry name" value="LIP"/>
    <property type="match status" value="1"/>
</dbReference>
<dbReference type="AlphaFoldDB" id="M0QIF3"/>
<dbReference type="GO" id="GO:0016042">
    <property type="term" value="P:lipid catabolic process"/>
    <property type="evidence" value="ECO:0007669"/>
    <property type="project" value="InterPro"/>
</dbReference>
<dbReference type="PANTHER" id="PTHR34853:SF1">
    <property type="entry name" value="LIPASE 5"/>
    <property type="match status" value="1"/>
</dbReference>
<protein>
    <submittedName>
        <fullName evidence="1">Putative lipase</fullName>
    </submittedName>
</protein>
<dbReference type="SUPFAM" id="SSF53474">
    <property type="entry name" value="alpha/beta-Hydrolases"/>
    <property type="match status" value="1"/>
</dbReference>
<sequence length="451" mass="47299">MGILCGGNAVAGPVVAAAPPSPPRDAFYDHPADLATLAPGSIIRTRKITARSLQLLPINVDAWQLLYRTSGADKQPDATVTTVLVPRGKRPTKLLSYQAATDSTLRQCNPSYSLRTGLPVSFSTRPGPLTFALPGAEVLLASAGLAQGWAVALPDHGGTSARFLTPRQPGYATLDGIRAVQNFSPMRMSAKTPVGLWGYSGGAIASSWAIEEKQSYAPELTITGAAFGAPERDLTASLRSVNGALLGGLIPIALDGISKDSPGFRTAIRRYLTPQGRAVLAETGNQCIGQNALLNLWFDYRRYLTKPLNVVLADPVIKREIAARSITGRSTSVPTYIYNGVNEEVAPISGTDKLVRSYCAGGAPVTYRRELLPPNIPQQIFSTHGTVAITGAPGAFAWLKSRMNSGGAPARSGCDVSTVPATLTNAGALGELGPSFIVNPLATMLGLPIGS</sequence>
<organism evidence="1 2">
    <name type="scientific">Gordonia soli NBRC 108243</name>
    <dbReference type="NCBI Taxonomy" id="1223545"/>
    <lineage>
        <taxon>Bacteria</taxon>
        <taxon>Bacillati</taxon>
        <taxon>Actinomycetota</taxon>
        <taxon>Actinomycetes</taxon>
        <taxon>Mycobacteriales</taxon>
        <taxon>Gordoniaceae</taxon>
        <taxon>Gordonia</taxon>
    </lineage>
</organism>
<dbReference type="GO" id="GO:0004806">
    <property type="term" value="F:triacylglycerol lipase activity"/>
    <property type="evidence" value="ECO:0007669"/>
    <property type="project" value="InterPro"/>
</dbReference>
<keyword evidence="2" id="KW-1185">Reference proteome</keyword>
<comment type="caution">
    <text evidence="1">The sequence shown here is derived from an EMBL/GenBank/DDBJ whole genome shotgun (WGS) entry which is preliminary data.</text>
</comment>
<name>M0QIF3_9ACTN</name>
<dbReference type="Proteomes" id="UP000011666">
    <property type="component" value="Unassembled WGS sequence"/>
</dbReference>
<dbReference type="eggNOG" id="COG1073">
    <property type="taxonomic scope" value="Bacteria"/>
</dbReference>
<dbReference type="Gene3D" id="3.40.50.1820">
    <property type="entry name" value="alpha/beta hydrolase"/>
    <property type="match status" value="1"/>
</dbReference>
<dbReference type="OrthoDB" id="9798122at2"/>
<accession>M0QIF3</accession>
<evidence type="ECO:0000313" key="2">
    <source>
        <dbReference type="Proteomes" id="UP000011666"/>
    </source>
</evidence>
<evidence type="ECO:0000313" key="1">
    <source>
        <dbReference type="EMBL" id="GAC68234.1"/>
    </source>
</evidence>
<dbReference type="Gene3D" id="1.10.260.130">
    <property type="match status" value="1"/>
</dbReference>
<dbReference type="EMBL" id="BANX01000014">
    <property type="protein sequence ID" value="GAC68234.1"/>
    <property type="molecule type" value="Genomic_DNA"/>
</dbReference>
<dbReference type="STRING" id="1223545.GS4_14_00650"/>
<dbReference type="InterPro" id="IPR005152">
    <property type="entry name" value="Lipase_secreted"/>
</dbReference>
<dbReference type="InterPro" id="IPR029058">
    <property type="entry name" value="AB_hydrolase_fold"/>
</dbReference>
<gene>
    <name evidence="1" type="ORF">GS4_14_00650</name>
</gene>
<proteinExistence type="predicted"/>
<dbReference type="PANTHER" id="PTHR34853">
    <property type="match status" value="1"/>
</dbReference>